<dbReference type="AlphaFoldDB" id="A0A2H8TJE3"/>
<evidence type="ECO:0000256" key="6">
    <source>
        <dbReference type="ARBA" id="ARBA00023136"/>
    </source>
</evidence>
<feature type="domain" description="Kazal-like" evidence="10">
    <location>
        <begin position="410"/>
        <end position="463"/>
    </location>
</feature>
<evidence type="ECO:0000256" key="5">
    <source>
        <dbReference type="ARBA" id="ARBA00022989"/>
    </source>
</evidence>
<feature type="transmembrane region" description="Helical" evidence="9">
    <location>
        <begin position="569"/>
        <end position="591"/>
    </location>
</feature>
<evidence type="ECO:0000256" key="7">
    <source>
        <dbReference type="ARBA" id="ARBA00023157"/>
    </source>
</evidence>
<dbReference type="GO" id="GO:0016323">
    <property type="term" value="C:basolateral plasma membrane"/>
    <property type="evidence" value="ECO:0007669"/>
    <property type="project" value="TreeGrafter"/>
</dbReference>
<dbReference type="OrthoDB" id="5062115at2759"/>
<dbReference type="EMBL" id="GFXV01002354">
    <property type="protein sequence ID" value="MBW14159.1"/>
    <property type="molecule type" value="Transcribed_RNA"/>
</dbReference>
<sequence length="680" mass="75291">MTNPYARPTVQPHIEDLPTDCGLQWLGYSLCRSWIRCATAGKYLITITLFVFFQTASQRYFFSTLESKSYNIPKDISNWLWIISGFVHLTLSTFVGYRGGKRNKNSWIAFFGILQGIFAVLLALINASDHYSFQRPSALALATLETPLCDSIHGAHVKESYVPFHLVKTAVLFLLQVSMSLGSTALLALGLGLLDESVTPTKIPACIGVVIGSSLLGLQTGLMVGKFAFHVSTNFNLAGDIVWLTIGLILIVVSFIVALYPSRLVTSQASTLIRNSPIYRNNRYDFRSTLGRIFSNKLILSNIAAIACVYTVLINMLYEEPNYMESVFFVPKHTTDATDQNTIIVDFLRYPLAAVCVFLSGVLICIVQPRATLLAAWNIGIICVVTILVFTSMFLRCSKIQVHNQITHKSDLNEYCNKDCNCPDNIPFEPVCSTTSHIVYYSPCHAGCRTQDLYSRQEYVKCACVHTDYASKRACYDHNCHQMNIGYQSISVLILSLLGTCIVGTIILLLRSVEPDDRTTALGFAVTFICLMGHVPGKILYIFVGHLTCILYDNNNQCRLNGSATFSTYLSLSNICILMTSAALYACVCLMSRPLRPYGTSDSAKKFIANSVSSPLSPLTPPGFEERAPTPTRKPPKRRPSDLSFSASNTNIDFTRHTDDYSPRSPGTTLREGGVLTTLL</sequence>
<evidence type="ECO:0000313" key="11">
    <source>
        <dbReference type="EMBL" id="MBW14159.1"/>
    </source>
</evidence>
<dbReference type="PANTHER" id="PTHR11388">
    <property type="entry name" value="ORGANIC ANION TRANSPORTER"/>
    <property type="match status" value="1"/>
</dbReference>
<gene>
    <name evidence="11" type="primary">SLCO4A1</name>
</gene>
<feature type="compositionally biased region" description="Polar residues" evidence="8">
    <location>
        <begin position="643"/>
        <end position="653"/>
    </location>
</feature>
<dbReference type="Pfam" id="PF03137">
    <property type="entry name" value="OATP"/>
    <property type="match status" value="1"/>
</dbReference>
<keyword evidence="7" id="KW-1015">Disulfide bond</keyword>
<feature type="transmembrane region" description="Helical" evidence="9">
    <location>
        <begin position="298"/>
        <end position="318"/>
    </location>
</feature>
<feature type="transmembrane region" description="Helical" evidence="9">
    <location>
        <begin position="206"/>
        <end position="229"/>
    </location>
</feature>
<feature type="transmembrane region" description="Helical" evidence="9">
    <location>
        <begin position="107"/>
        <end position="127"/>
    </location>
</feature>
<feature type="region of interest" description="Disordered" evidence="8">
    <location>
        <begin position="618"/>
        <end position="680"/>
    </location>
</feature>
<comment type="subcellular location">
    <subcellularLocation>
        <location evidence="1">Cell membrane</location>
        <topology evidence="1">Multi-pass membrane protein</topology>
    </subcellularLocation>
</comment>
<evidence type="ECO:0000259" key="10">
    <source>
        <dbReference type="PROSITE" id="PS51465"/>
    </source>
</evidence>
<feature type="transmembrane region" description="Helical" evidence="9">
    <location>
        <begin position="347"/>
        <end position="367"/>
    </location>
</feature>
<keyword evidence="3" id="KW-1003">Cell membrane</keyword>
<dbReference type="InterPro" id="IPR004156">
    <property type="entry name" value="OATP"/>
</dbReference>
<name>A0A2H8TJE3_9HEMI</name>
<keyword evidence="4 9" id="KW-0812">Transmembrane</keyword>
<dbReference type="PROSITE" id="PS51465">
    <property type="entry name" value="KAZAL_2"/>
    <property type="match status" value="1"/>
</dbReference>
<dbReference type="GO" id="GO:0043252">
    <property type="term" value="P:sodium-independent organic anion transport"/>
    <property type="evidence" value="ECO:0007669"/>
    <property type="project" value="TreeGrafter"/>
</dbReference>
<feature type="transmembrane region" description="Helical" evidence="9">
    <location>
        <begin position="170"/>
        <end position="194"/>
    </location>
</feature>
<evidence type="ECO:0000256" key="1">
    <source>
        <dbReference type="ARBA" id="ARBA00004651"/>
    </source>
</evidence>
<keyword evidence="6 9" id="KW-0472">Membrane</keyword>
<feature type="transmembrane region" description="Helical" evidence="9">
    <location>
        <begin position="76"/>
        <end position="95"/>
    </location>
</feature>
<accession>A0A2H8TJE3</accession>
<evidence type="ECO:0000256" key="4">
    <source>
        <dbReference type="ARBA" id="ARBA00022692"/>
    </source>
</evidence>
<reference evidence="11" key="1">
    <citation type="submission" date="2017-10" db="EMBL/GenBank/DDBJ databases">
        <title>Transcriptome Assembly of Sugarcane Aphid Adults.</title>
        <authorList>
            <person name="Scully E.D."/>
            <person name="Palmer N.A."/>
            <person name="Geib S.M."/>
            <person name="Sarath G."/>
            <person name="Sattler S.E."/>
        </authorList>
    </citation>
    <scope>NUCLEOTIDE SEQUENCE</scope>
    <source>
        <tissue evidence="11">Whole body</tissue>
    </source>
</reference>
<proteinExistence type="inferred from homology"/>
<evidence type="ECO:0000256" key="8">
    <source>
        <dbReference type="SAM" id="MobiDB-lite"/>
    </source>
</evidence>
<dbReference type="GO" id="GO:0015347">
    <property type="term" value="F:sodium-independent organic anion transmembrane transporter activity"/>
    <property type="evidence" value="ECO:0007669"/>
    <property type="project" value="TreeGrafter"/>
</dbReference>
<evidence type="ECO:0000256" key="9">
    <source>
        <dbReference type="SAM" id="Phobius"/>
    </source>
</evidence>
<keyword evidence="5 9" id="KW-1133">Transmembrane helix</keyword>
<dbReference type="PANTHER" id="PTHR11388:SF158">
    <property type="entry name" value="ORGANIC ANION TRANSPORTING POLYPEPTIDE 33EB"/>
    <property type="match status" value="1"/>
</dbReference>
<evidence type="ECO:0000256" key="2">
    <source>
        <dbReference type="ARBA" id="ARBA00009657"/>
    </source>
</evidence>
<feature type="transmembrane region" description="Helical" evidence="9">
    <location>
        <begin position="34"/>
        <end position="56"/>
    </location>
</feature>
<feature type="transmembrane region" description="Helical" evidence="9">
    <location>
        <begin position="522"/>
        <end position="544"/>
    </location>
</feature>
<dbReference type="SUPFAM" id="SSF103473">
    <property type="entry name" value="MFS general substrate transporter"/>
    <property type="match status" value="1"/>
</dbReference>
<organism evidence="11">
    <name type="scientific">Melanaphis sacchari</name>
    <dbReference type="NCBI Taxonomy" id="742174"/>
    <lineage>
        <taxon>Eukaryota</taxon>
        <taxon>Metazoa</taxon>
        <taxon>Ecdysozoa</taxon>
        <taxon>Arthropoda</taxon>
        <taxon>Hexapoda</taxon>
        <taxon>Insecta</taxon>
        <taxon>Pterygota</taxon>
        <taxon>Neoptera</taxon>
        <taxon>Paraneoptera</taxon>
        <taxon>Hemiptera</taxon>
        <taxon>Sternorrhyncha</taxon>
        <taxon>Aphidomorpha</taxon>
        <taxon>Aphidoidea</taxon>
        <taxon>Aphididae</taxon>
        <taxon>Aphidini</taxon>
        <taxon>Melanaphis</taxon>
    </lineage>
</organism>
<feature type="transmembrane region" description="Helical" evidence="9">
    <location>
        <begin position="490"/>
        <end position="510"/>
    </location>
</feature>
<feature type="transmembrane region" description="Helical" evidence="9">
    <location>
        <begin position="241"/>
        <end position="260"/>
    </location>
</feature>
<comment type="similarity">
    <text evidence="2">Belongs to the organo anion transporter (TC 2.A.60) family.</text>
</comment>
<feature type="transmembrane region" description="Helical" evidence="9">
    <location>
        <begin position="374"/>
        <end position="395"/>
    </location>
</feature>
<evidence type="ECO:0000256" key="3">
    <source>
        <dbReference type="ARBA" id="ARBA00022475"/>
    </source>
</evidence>
<dbReference type="InterPro" id="IPR036259">
    <property type="entry name" value="MFS_trans_sf"/>
</dbReference>
<protein>
    <submittedName>
        <fullName evidence="11">Solute carrier organic anion transporter family member 4A1</fullName>
    </submittedName>
</protein>
<dbReference type="InterPro" id="IPR002350">
    <property type="entry name" value="Kazal_dom"/>
</dbReference>